<dbReference type="Proteomes" id="UP000274920">
    <property type="component" value="Unassembled WGS sequence"/>
</dbReference>
<dbReference type="NCBIfam" id="TIGR03064">
    <property type="entry name" value="sortase_srtB"/>
    <property type="match status" value="1"/>
</dbReference>
<organism evidence="3 4">
    <name type="scientific">Schaedlerella arabinosiphila</name>
    <dbReference type="NCBI Taxonomy" id="2044587"/>
    <lineage>
        <taxon>Bacteria</taxon>
        <taxon>Bacillati</taxon>
        <taxon>Bacillota</taxon>
        <taxon>Clostridia</taxon>
        <taxon>Lachnospirales</taxon>
        <taxon>Lachnospiraceae</taxon>
        <taxon>Schaedlerella</taxon>
    </lineage>
</organism>
<dbReference type="Pfam" id="PF04203">
    <property type="entry name" value="Sortase"/>
    <property type="match status" value="1"/>
</dbReference>
<comment type="caution">
    <text evidence="3">The sequence shown here is derived from an EMBL/GenBank/DDBJ whole genome shotgun (WGS) entry which is preliminary data.</text>
</comment>
<feature type="active site" description="Acyl-thioester intermediate" evidence="2">
    <location>
        <position position="237"/>
    </location>
</feature>
<dbReference type="EMBL" id="RHJS01000002">
    <property type="protein sequence ID" value="RRK32182.1"/>
    <property type="molecule type" value="Genomic_DNA"/>
</dbReference>
<evidence type="ECO:0000313" key="3">
    <source>
        <dbReference type="EMBL" id="RRK32182.1"/>
    </source>
</evidence>
<reference evidence="3" key="1">
    <citation type="submission" date="2018-10" db="EMBL/GenBank/DDBJ databases">
        <title>Schaedlerella arabinophila gen. nov. sp. nov., isolated from the mouse intestinal tract and comparative analysis with the genome of the closely related altered Schaedler flora strain ASF502.</title>
        <authorList>
            <person name="Miyake S."/>
            <person name="Soh M."/>
            <person name="Seedorf H."/>
        </authorList>
    </citation>
    <scope>NUCLEOTIDE SEQUENCE [LARGE SCALE GENOMIC DNA]</scope>
    <source>
        <strain evidence="3">DSM 106076</strain>
    </source>
</reference>
<dbReference type="Gene3D" id="2.40.260.10">
    <property type="entry name" value="Sortase"/>
    <property type="match status" value="1"/>
</dbReference>
<dbReference type="EC" id="3.4.22.71" evidence="3"/>
<dbReference type="InterPro" id="IPR023365">
    <property type="entry name" value="Sortase_dom-sf"/>
</dbReference>
<evidence type="ECO:0000256" key="2">
    <source>
        <dbReference type="PIRSR" id="PIRSR605754-1"/>
    </source>
</evidence>
<evidence type="ECO:0000256" key="1">
    <source>
        <dbReference type="ARBA" id="ARBA00022801"/>
    </source>
</evidence>
<dbReference type="GO" id="GO:0016787">
    <property type="term" value="F:hydrolase activity"/>
    <property type="evidence" value="ECO:0007669"/>
    <property type="project" value="UniProtKB-KW"/>
</dbReference>
<dbReference type="AlphaFoldDB" id="A0A3R8KY00"/>
<feature type="active site" description="Proton donor/acceptor" evidence="2">
    <location>
        <position position="142"/>
    </location>
</feature>
<evidence type="ECO:0000313" key="4">
    <source>
        <dbReference type="Proteomes" id="UP000274920"/>
    </source>
</evidence>
<proteinExistence type="predicted"/>
<keyword evidence="4" id="KW-1185">Reference proteome</keyword>
<dbReference type="SUPFAM" id="SSF63817">
    <property type="entry name" value="Sortase"/>
    <property type="match status" value="1"/>
</dbReference>
<protein>
    <submittedName>
        <fullName evidence="3">SrtB family sortase</fullName>
        <ecNumber evidence="3">3.4.22.71</ecNumber>
    </submittedName>
</protein>
<dbReference type="RefSeq" id="WP_125127691.1">
    <property type="nucleotide sequence ID" value="NZ_RHJS01000002.1"/>
</dbReference>
<dbReference type="InterPro" id="IPR005754">
    <property type="entry name" value="Sortase"/>
</dbReference>
<sequence>MNNKKLLIIIGVAALLVVGGVGGFLAFNGNKGKNSSNSTQEYAETAGKAYDEAKEKNVKEADDPYDTKVDFEGLQATNEDVYAWIRIPGTNIDYPILQNAEEADDYYLNRTMDGQTGLPGSIYTEKYNTTGFTDPVTVIYGHTLHDGTMFSELKKYKDKEFFDENRDIYIQLPGGRKKYQIFAAVAFDDRYLMGNYAFTYDEDFNKYISELKACMEGNVDESIDVSFGQKIITLSTCIDEYPDQRWLVNAVLVDEEWY</sequence>
<accession>A0A3R8KY00</accession>
<name>A0A3R8KY00_9FIRM</name>
<gene>
    <name evidence="3" type="primary">srtB</name>
    <name evidence="3" type="ORF">EBB54_13045</name>
</gene>
<dbReference type="InterPro" id="IPR009835">
    <property type="entry name" value="SrtB"/>
</dbReference>
<dbReference type="CDD" id="cd05826">
    <property type="entry name" value="Sortase_B"/>
    <property type="match status" value="1"/>
</dbReference>
<keyword evidence="1 3" id="KW-0378">Hydrolase</keyword>